<gene>
    <name evidence="4" type="ORF">GCM10007876_05470</name>
</gene>
<dbReference type="GO" id="GO:0120010">
    <property type="term" value="P:intermembrane phospholipid transfer"/>
    <property type="evidence" value="ECO:0007669"/>
    <property type="project" value="TreeGrafter"/>
</dbReference>
<evidence type="ECO:0008006" key="6">
    <source>
        <dbReference type="Google" id="ProtNLM"/>
    </source>
</evidence>
<organism evidence="4 5">
    <name type="scientific">Litoribrevibacter albus</name>
    <dbReference type="NCBI Taxonomy" id="1473156"/>
    <lineage>
        <taxon>Bacteria</taxon>
        <taxon>Pseudomonadati</taxon>
        <taxon>Pseudomonadota</taxon>
        <taxon>Gammaproteobacteria</taxon>
        <taxon>Oceanospirillales</taxon>
        <taxon>Oceanospirillaceae</taxon>
        <taxon>Litoribrevibacter</taxon>
    </lineage>
</organism>
<proteinExistence type="inferred from homology"/>
<dbReference type="PANTHER" id="PTHR30035:SF3">
    <property type="entry name" value="INTERMEMBRANE PHOSPHOLIPID TRANSPORT SYSTEM LIPOPROTEIN MLAA"/>
    <property type="match status" value="1"/>
</dbReference>
<dbReference type="InterPro" id="IPR007428">
    <property type="entry name" value="MlaA"/>
</dbReference>
<feature type="chain" id="PRO_5041357370" description="VacJ family lipoprotein" evidence="3">
    <location>
        <begin position="20"/>
        <end position="245"/>
    </location>
</feature>
<evidence type="ECO:0000256" key="1">
    <source>
        <dbReference type="ARBA" id="ARBA00010634"/>
    </source>
</evidence>
<evidence type="ECO:0000313" key="5">
    <source>
        <dbReference type="Proteomes" id="UP001161389"/>
    </source>
</evidence>
<dbReference type="GO" id="GO:0016020">
    <property type="term" value="C:membrane"/>
    <property type="evidence" value="ECO:0007669"/>
    <property type="project" value="InterPro"/>
</dbReference>
<dbReference type="AlphaFoldDB" id="A0AA37S833"/>
<dbReference type="EMBL" id="BSNM01000003">
    <property type="protein sequence ID" value="GLQ30069.1"/>
    <property type="molecule type" value="Genomic_DNA"/>
</dbReference>
<sequence>MKRVLPLIFILLFPLSAMAASEASDPDPWEPFNRSVFSLNEWLDTYIAKPVAEGYRYVMPSVADQGVTNFFRNLGELENTVNNLLQLKFEGAGVSLGRFALNSTVGWFGLVDVATHAGIYERDEDFGQTLGYWGVPNGPYLMLPVFGPSTLRDTAGRVGDWYTPGPLDFEPMSEEIHPDTRLGMTGLNAVDKRADLLAAERVVFGDDKYVFLRDAYLQTREFKVNDGAVTDPFSDSIDDFEDLPE</sequence>
<name>A0AA37S833_9GAMM</name>
<dbReference type="PANTHER" id="PTHR30035">
    <property type="entry name" value="LIPOPROTEIN VACJ-RELATED"/>
    <property type="match status" value="1"/>
</dbReference>
<dbReference type="PRINTS" id="PR01805">
    <property type="entry name" value="VACJLIPOPROT"/>
</dbReference>
<evidence type="ECO:0000313" key="4">
    <source>
        <dbReference type="EMBL" id="GLQ30069.1"/>
    </source>
</evidence>
<feature type="signal peptide" evidence="3">
    <location>
        <begin position="1"/>
        <end position="19"/>
    </location>
</feature>
<reference evidence="4" key="1">
    <citation type="journal article" date="2014" name="Int. J. Syst. Evol. Microbiol.">
        <title>Complete genome sequence of Corynebacterium casei LMG S-19264T (=DSM 44701T), isolated from a smear-ripened cheese.</title>
        <authorList>
            <consortium name="US DOE Joint Genome Institute (JGI-PGF)"/>
            <person name="Walter F."/>
            <person name="Albersmeier A."/>
            <person name="Kalinowski J."/>
            <person name="Ruckert C."/>
        </authorList>
    </citation>
    <scope>NUCLEOTIDE SEQUENCE</scope>
    <source>
        <strain evidence="4">NBRC 110071</strain>
    </source>
</reference>
<dbReference type="Proteomes" id="UP001161389">
    <property type="component" value="Unassembled WGS sequence"/>
</dbReference>
<keyword evidence="2 3" id="KW-0732">Signal</keyword>
<evidence type="ECO:0000256" key="3">
    <source>
        <dbReference type="SAM" id="SignalP"/>
    </source>
</evidence>
<comment type="similarity">
    <text evidence="1">Belongs to the MlaA family.</text>
</comment>
<evidence type="ECO:0000256" key="2">
    <source>
        <dbReference type="ARBA" id="ARBA00022729"/>
    </source>
</evidence>
<accession>A0AA37S833</accession>
<reference evidence="4" key="2">
    <citation type="submission" date="2023-01" db="EMBL/GenBank/DDBJ databases">
        <title>Draft genome sequence of Litoribrevibacter albus strain NBRC 110071.</title>
        <authorList>
            <person name="Sun Q."/>
            <person name="Mori K."/>
        </authorList>
    </citation>
    <scope>NUCLEOTIDE SEQUENCE</scope>
    <source>
        <strain evidence="4">NBRC 110071</strain>
    </source>
</reference>
<keyword evidence="5" id="KW-1185">Reference proteome</keyword>
<dbReference type="Pfam" id="PF04333">
    <property type="entry name" value="MlaA"/>
    <property type="match status" value="1"/>
</dbReference>
<protein>
    <recommendedName>
        <fullName evidence="6">VacJ family lipoprotein</fullName>
    </recommendedName>
</protein>
<comment type="caution">
    <text evidence="4">The sequence shown here is derived from an EMBL/GenBank/DDBJ whole genome shotgun (WGS) entry which is preliminary data.</text>
</comment>